<dbReference type="VEuPathDB" id="FungiDB:FOMG_02035"/>
<organism evidence="2">
    <name type="scientific">Fusarium oxysporum f. sp. melonis 26406</name>
    <dbReference type="NCBI Taxonomy" id="1089452"/>
    <lineage>
        <taxon>Eukaryota</taxon>
        <taxon>Fungi</taxon>
        <taxon>Dikarya</taxon>
        <taxon>Ascomycota</taxon>
        <taxon>Pezizomycotina</taxon>
        <taxon>Sordariomycetes</taxon>
        <taxon>Hypocreomycetidae</taxon>
        <taxon>Hypocreales</taxon>
        <taxon>Nectriaceae</taxon>
        <taxon>Fusarium</taxon>
        <taxon>Fusarium oxysporum species complex</taxon>
    </lineage>
</organism>
<gene>
    <name evidence="2" type="ORF">FOMG_02035</name>
</gene>
<dbReference type="EMBL" id="JH659329">
    <property type="protein sequence ID" value="EXK49521.1"/>
    <property type="molecule type" value="Genomic_DNA"/>
</dbReference>
<dbReference type="Proteomes" id="UP000030703">
    <property type="component" value="Unassembled WGS sequence"/>
</dbReference>
<accession>X0BXE9</accession>
<dbReference type="HOGENOM" id="CLU_2236719_0_0_1"/>
<dbReference type="AlphaFoldDB" id="X0BXE9"/>
<reference evidence="2" key="1">
    <citation type="submission" date="2012-04" db="EMBL/GenBank/DDBJ databases">
        <title>The Genome Sequence of Fusarium oxysporum melonis.</title>
        <authorList>
            <consortium name="The Broad Institute Genome Sequencing Platform"/>
            <person name="Ma L.-J."/>
            <person name="Gale L.R."/>
            <person name="Schwartz D.C."/>
            <person name="Zhou S."/>
            <person name="Corby-Kistler H."/>
            <person name="Young S.K."/>
            <person name="Zeng Q."/>
            <person name="Gargeya S."/>
            <person name="Fitzgerald M."/>
            <person name="Haas B."/>
            <person name="Abouelleil A."/>
            <person name="Alvarado L."/>
            <person name="Arachchi H.M."/>
            <person name="Berlin A."/>
            <person name="Brown A."/>
            <person name="Chapman S.B."/>
            <person name="Chen Z."/>
            <person name="Dunbar C."/>
            <person name="Freedman E."/>
            <person name="Gearin G."/>
            <person name="Goldberg J."/>
            <person name="Griggs A."/>
            <person name="Gujja S."/>
            <person name="Heiman D."/>
            <person name="Howarth C."/>
            <person name="Larson L."/>
            <person name="Lui A."/>
            <person name="MacDonald P.J.P."/>
            <person name="Montmayeur A."/>
            <person name="Murphy C."/>
            <person name="Neiman D."/>
            <person name="Pearson M."/>
            <person name="Priest M."/>
            <person name="Roberts A."/>
            <person name="Saif S."/>
            <person name="Shea T."/>
            <person name="Shenoy N."/>
            <person name="Sisk P."/>
            <person name="Stolte C."/>
            <person name="Sykes S."/>
            <person name="Wortman J."/>
            <person name="Nusbaum C."/>
            <person name="Birren B."/>
        </authorList>
    </citation>
    <scope>NUCLEOTIDE SEQUENCE</scope>
    <source>
        <strain evidence="2">26406</strain>
    </source>
</reference>
<name>X0BXE9_FUSOX</name>
<proteinExistence type="predicted"/>
<sequence>MGAGIMTTTMTLTAKAAEHTGRASKVSAACDRVAYGAVWKQPTSVPNTAVQHYQYPIGPDSSESAAHAPRQFPDYGQDASGATGAQNINRTIAMVEEQVFLLTAC</sequence>
<evidence type="ECO:0000256" key="1">
    <source>
        <dbReference type="SAM" id="MobiDB-lite"/>
    </source>
</evidence>
<protein>
    <submittedName>
        <fullName evidence="2">Uncharacterized protein</fullName>
    </submittedName>
</protein>
<feature type="region of interest" description="Disordered" evidence="1">
    <location>
        <begin position="54"/>
        <end position="83"/>
    </location>
</feature>
<reference evidence="2" key="2">
    <citation type="submission" date="2012-05" db="EMBL/GenBank/DDBJ databases">
        <title>Annotation of the Genome Sequence of Fusarium oxysporum f. sp. melonis 26406.</title>
        <authorList>
            <consortium name="The Broad Institute Genomics Platform"/>
            <person name="Ma L.-J."/>
            <person name="Corby-Kistler H."/>
            <person name="Broz K."/>
            <person name="Gale L.R."/>
            <person name="Jonkers W."/>
            <person name="O'Donnell K."/>
            <person name="Ploetz R."/>
            <person name="Steinberg C."/>
            <person name="Schwartz D.C."/>
            <person name="VanEtten H."/>
            <person name="Zhou S."/>
            <person name="Young S.K."/>
            <person name="Zeng Q."/>
            <person name="Gargeya S."/>
            <person name="Fitzgerald M."/>
            <person name="Abouelleil A."/>
            <person name="Alvarado L."/>
            <person name="Chapman S.B."/>
            <person name="Gainer-Dewar J."/>
            <person name="Goldberg J."/>
            <person name="Griggs A."/>
            <person name="Gujja S."/>
            <person name="Hansen M."/>
            <person name="Howarth C."/>
            <person name="Imamovic A."/>
            <person name="Ireland A."/>
            <person name="Larimer J."/>
            <person name="McCowan C."/>
            <person name="Murphy C."/>
            <person name="Pearson M."/>
            <person name="Poon T.W."/>
            <person name="Priest M."/>
            <person name="Roberts A."/>
            <person name="Saif S."/>
            <person name="Shea T."/>
            <person name="Sykes S."/>
            <person name="Wortman J."/>
            <person name="Nusbaum C."/>
            <person name="Birren B."/>
        </authorList>
    </citation>
    <scope>NUCLEOTIDE SEQUENCE</scope>
    <source>
        <strain evidence="2">26406</strain>
    </source>
</reference>
<evidence type="ECO:0000313" key="2">
    <source>
        <dbReference type="EMBL" id="EXK49521.1"/>
    </source>
</evidence>